<dbReference type="InterPro" id="IPR010623">
    <property type="entry name" value="IcmF_C"/>
</dbReference>
<evidence type="ECO:0000313" key="5">
    <source>
        <dbReference type="Proteomes" id="UP000295443"/>
    </source>
</evidence>
<dbReference type="InterPro" id="IPR009612">
    <property type="entry name" value="IcmF-rel"/>
</dbReference>
<dbReference type="AlphaFoldDB" id="A0A4R1BRW6"/>
<dbReference type="PANTHER" id="PTHR36153">
    <property type="entry name" value="INNER MEMBRANE PROTEIN-RELATED"/>
    <property type="match status" value="1"/>
</dbReference>
<accession>A0A4R1BRW6</accession>
<comment type="caution">
    <text evidence="4">The sequence shown here is derived from an EMBL/GenBank/DDBJ whole genome shotgun (WGS) entry which is preliminary data.</text>
</comment>
<dbReference type="InterPro" id="IPR048677">
    <property type="entry name" value="TssM1_hel"/>
</dbReference>
<evidence type="ECO:0000259" key="2">
    <source>
        <dbReference type="Pfam" id="PF06761"/>
    </source>
</evidence>
<dbReference type="Pfam" id="PF06761">
    <property type="entry name" value="IcmF-related"/>
    <property type="match status" value="1"/>
</dbReference>
<gene>
    <name evidence="4" type="ORF">EZJ19_00400</name>
</gene>
<sequence>MSGLFTVKGYKSAFPSAADTIVKQLAEEEAWVFGPQYAGASGRNPDAIKGEVLRLYLADYIRVWDDMLGDLRLVPGNSLTQSIQTISLLSAGDSPLKLLVVAVAKETTLAPPPSAGQAAAQAAGGQMMNRMRQTVDRILGADTSGVVAAIPVDAHPEAIVDRHFDQLRALVAGAQGAPMPIDATLGLLKEYEVQLRATEEAIKRGAPPPTDTMMLARIKSEADRLPPPARNLLDSLINRTTGQAASFAQEGLKKAMSGGVGQFCKQAVTGRYPFVRNSSQDVALGDFARLFGPGGTLDQFFRTNLQTLVDASGPIWKPISLAEGVSSVPAATVTQFQRASVIRDAFFPGGSPNPSATADLYLVKLEDGLNEVTLVNEGQTVSFRNGKGMATRLVWPSLNPGNQVRMTASPGGTALSADGPWALFRLLDMAKVEGGSPDRYRLTFSFDGRRATFELRAASVRNPFRLRELGQFACPA</sequence>
<name>A0A4R1BRW6_9PROT</name>
<evidence type="ECO:0000313" key="4">
    <source>
        <dbReference type="EMBL" id="TCJ20391.1"/>
    </source>
</evidence>
<dbReference type="EMBL" id="SJZB01000001">
    <property type="protein sequence ID" value="TCJ20391.1"/>
    <property type="molecule type" value="Genomic_DNA"/>
</dbReference>
<keyword evidence="5" id="KW-1185">Reference proteome</keyword>
<dbReference type="Pfam" id="PF21070">
    <property type="entry name" value="IcmF_helical"/>
    <property type="match status" value="1"/>
</dbReference>
<dbReference type="PANTHER" id="PTHR36153:SF1">
    <property type="entry name" value="TYPE VI SECRETION SYSTEM COMPONENT TSSM1"/>
    <property type="match status" value="1"/>
</dbReference>
<protein>
    <recommendedName>
        <fullName evidence="6">Type VI secretion system IcmF C-terminal domain-containing protein</fullName>
    </recommendedName>
</protein>
<dbReference type="Pfam" id="PF06744">
    <property type="entry name" value="IcmF_C"/>
    <property type="match status" value="1"/>
</dbReference>
<dbReference type="InterPro" id="IPR053156">
    <property type="entry name" value="T6SS_TssM-like"/>
</dbReference>
<feature type="domain" description="Type VI secretion system component TssM1 helical" evidence="3">
    <location>
        <begin position="261"/>
        <end position="350"/>
    </location>
</feature>
<evidence type="ECO:0000259" key="1">
    <source>
        <dbReference type="Pfam" id="PF06744"/>
    </source>
</evidence>
<reference evidence="4 5" key="1">
    <citation type="submission" date="2019-03" db="EMBL/GenBank/DDBJ databases">
        <title>Genome sequence of Thiobacillaceae bacterium LSR1, a sulfur-oxidizing bacterium isolated from freshwater sediment.</title>
        <authorList>
            <person name="Li S."/>
        </authorList>
    </citation>
    <scope>NUCLEOTIDE SEQUENCE [LARGE SCALE GENOMIC DNA]</scope>
    <source>
        <strain evidence="4 5">LSR1</strain>
    </source>
</reference>
<evidence type="ECO:0008006" key="6">
    <source>
        <dbReference type="Google" id="ProtNLM"/>
    </source>
</evidence>
<dbReference type="Proteomes" id="UP000295443">
    <property type="component" value="Unassembled WGS sequence"/>
</dbReference>
<feature type="domain" description="IcmF-related" evidence="2">
    <location>
        <begin position="1"/>
        <end position="108"/>
    </location>
</feature>
<organism evidence="4 5">
    <name type="scientific">Parasulfuritortus cantonensis</name>
    <dbReference type="NCBI Taxonomy" id="2528202"/>
    <lineage>
        <taxon>Bacteria</taxon>
        <taxon>Pseudomonadati</taxon>
        <taxon>Pseudomonadota</taxon>
        <taxon>Betaproteobacteria</taxon>
        <taxon>Nitrosomonadales</taxon>
        <taxon>Thiobacillaceae</taxon>
        <taxon>Parasulfuritortus</taxon>
    </lineage>
</organism>
<proteinExistence type="predicted"/>
<feature type="domain" description="Type VI secretion system IcmF C-terminal" evidence="1">
    <location>
        <begin position="360"/>
        <end position="459"/>
    </location>
</feature>
<evidence type="ECO:0000259" key="3">
    <source>
        <dbReference type="Pfam" id="PF21070"/>
    </source>
</evidence>
<dbReference type="OrthoDB" id="9758229at2"/>